<feature type="compositionally biased region" description="Basic and acidic residues" evidence="1">
    <location>
        <begin position="235"/>
        <end position="253"/>
    </location>
</feature>
<dbReference type="Proteomes" id="UP000826234">
    <property type="component" value="Unassembled WGS sequence"/>
</dbReference>
<feature type="compositionally biased region" description="Low complexity" evidence="1">
    <location>
        <begin position="284"/>
        <end position="294"/>
    </location>
</feature>
<feature type="compositionally biased region" description="Basic and acidic residues" evidence="1">
    <location>
        <begin position="206"/>
        <end position="219"/>
    </location>
</feature>
<proteinExistence type="predicted"/>
<protein>
    <recommendedName>
        <fullName evidence="4">Shugoshin C-terminal domain-containing protein</fullName>
    </recommendedName>
</protein>
<feature type="compositionally biased region" description="Polar residues" evidence="1">
    <location>
        <begin position="498"/>
        <end position="514"/>
    </location>
</feature>
<accession>A0ABQ7T5G0</accession>
<evidence type="ECO:0000256" key="1">
    <source>
        <dbReference type="SAM" id="MobiDB-lite"/>
    </source>
</evidence>
<gene>
    <name evidence="2" type="ORF">JD844_032665</name>
</gene>
<comment type="caution">
    <text evidence="2">The sequence shown here is derived from an EMBL/GenBank/DDBJ whole genome shotgun (WGS) entry which is preliminary data.</text>
</comment>
<sequence length="662" mass="75449">MFLNFFIECDIQENGLRSSTRKRPNESDSQKEEDVNKKQNSIHHGYQRLRCRRANVAVNKLKFDVEELSNSKTRDIANRNGKLNHHIVPSTIRARSDSSADGSQQSDKDENGHNSRRKYTLSSSSDVPARIYDSDSENSSNSESAATNNRHIKVRRHKHRTASDKSSSIKPRMEVSEGSPKSHISKDKSHDSFSAVDTIVDSESQGESKLDQYSEETRKWNTYQKTATTSNKSDPQNHIKPTTETDVKQREDGIGSVCHSKGSSRRLKSRCTADTSCPSDLENEANSNSNNYSEDTIEHKKKKRKTEVTKKELTSQEMSQSPVVLRDRKNYKYYAEHSSEAMTVKSLNEQKIPRRSAAVAASKIKLISDAREELSSSEVGYTANKNRKLPYRNASAAARKLLDESPTPSESESELKECKMEEEQFETGRKPSKELETKHLDSKKESGMKQKGKRSSGPRRRFFGTVSRMYPKHKKLVEFSEEESFSSVTSEEQRDLNHSLSPDNHNAKINSAGDSESENVCMIKAVRSTTERVEGEQRKGRRALSKSQKSEASRSSKSELECFSNLSSDLEPQTELKKNSKVRKTKKRKRKAIPVGKTVSDVFSESPRTLQRRKRPKVNEENDSEELDYTKYQRVNRRSKIRTRNGGRRTVRYADDEDDCEM</sequence>
<organism evidence="2 3">
    <name type="scientific">Phrynosoma platyrhinos</name>
    <name type="common">Desert horned lizard</name>
    <dbReference type="NCBI Taxonomy" id="52577"/>
    <lineage>
        <taxon>Eukaryota</taxon>
        <taxon>Metazoa</taxon>
        <taxon>Chordata</taxon>
        <taxon>Craniata</taxon>
        <taxon>Vertebrata</taxon>
        <taxon>Euteleostomi</taxon>
        <taxon>Lepidosauria</taxon>
        <taxon>Squamata</taxon>
        <taxon>Bifurcata</taxon>
        <taxon>Unidentata</taxon>
        <taxon>Episquamata</taxon>
        <taxon>Toxicofera</taxon>
        <taxon>Iguania</taxon>
        <taxon>Phrynosomatidae</taxon>
        <taxon>Phrynosomatinae</taxon>
        <taxon>Phrynosoma</taxon>
    </lineage>
</organism>
<dbReference type="EMBL" id="JAIPUX010001232">
    <property type="protein sequence ID" value="KAH0624826.1"/>
    <property type="molecule type" value="Genomic_DNA"/>
</dbReference>
<evidence type="ECO:0000313" key="2">
    <source>
        <dbReference type="EMBL" id="KAH0624826.1"/>
    </source>
</evidence>
<feature type="compositionally biased region" description="Basic and acidic residues" evidence="1">
    <location>
        <begin position="548"/>
        <end position="560"/>
    </location>
</feature>
<feature type="region of interest" description="Disordered" evidence="1">
    <location>
        <begin position="398"/>
        <end position="626"/>
    </location>
</feature>
<feature type="compositionally biased region" description="Basic and acidic residues" evidence="1">
    <location>
        <begin position="413"/>
        <end position="448"/>
    </location>
</feature>
<feature type="region of interest" description="Disordered" evidence="1">
    <location>
        <begin position="16"/>
        <end position="45"/>
    </location>
</feature>
<evidence type="ECO:0000313" key="3">
    <source>
        <dbReference type="Proteomes" id="UP000826234"/>
    </source>
</evidence>
<reference evidence="2 3" key="1">
    <citation type="journal article" date="2022" name="Gigascience">
        <title>A chromosome-level genome assembly and annotation of the desert horned lizard, Phrynosoma platyrhinos, provides insight into chromosomal rearrangements among reptiles.</title>
        <authorList>
            <person name="Koochekian N."/>
            <person name="Ascanio A."/>
            <person name="Farleigh K."/>
            <person name="Card D.C."/>
            <person name="Schield D.R."/>
            <person name="Castoe T.A."/>
            <person name="Jezkova T."/>
        </authorList>
    </citation>
    <scope>NUCLEOTIDE SEQUENCE [LARGE SCALE GENOMIC DNA]</scope>
    <source>
        <strain evidence="2">NK-2021</strain>
    </source>
</reference>
<feature type="compositionally biased region" description="Basic residues" evidence="1">
    <location>
        <begin position="638"/>
        <end position="651"/>
    </location>
</feature>
<feature type="compositionally biased region" description="Basic and acidic residues" evidence="1">
    <location>
        <begin position="529"/>
        <end position="538"/>
    </location>
</feature>
<feature type="compositionally biased region" description="Low complexity" evidence="1">
    <location>
        <begin position="137"/>
        <end position="146"/>
    </location>
</feature>
<feature type="compositionally biased region" description="Basic residues" evidence="1">
    <location>
        <begin position="579"/>
        <end position="592"/>
    </location>
</feature>
<feature type="compositionally biased region" description="Basic and acidic residues" evidence="1">
    <location>
        <begin position="23"/>
        <end position="37"/>
    </location>
</feature>
<feature type="compositionally biased region" description="Basic residues" evidence="1">
    <location>
        <begin position="150"/>
        <end position="160"/>
    </location>
</feature>
<feature type="region of interest" description="Disordered" evidence="1">
    <location>
        <begin position="76"/>
        <end position="324"/>
    </location>
</feature>
<feature type="region of interest" description="Disordered" evidence="1">
    <location>
        <begin position="638"/>
        <end position="662"/>
    </location>
</feature>
<keyword evidence="3" id="KW-1185">Reference proteome</keyword>
<name>A0ABQ7T5G0_PHRPL</name>
<feature type="compositionally biased region" description="Basic residues" evidence="1">
    <location>
        <begin position="450"/>
        <end position="462"/>
    </location>
</feature>
<evidence type="ECO:0008006" key="4">
    <source>
        <dbReference type="Google" id="ProtNLM"/>
    </source>
</evidence>
<feature type="compositionally biased region" description="Polar residues" evidence="1">
    <location>
        <begin position="220"/>
        <end position="234"/>
    </location>
</feature>